<organism evidence="2 3">
    <name type="scientific">Multifurca ochricompacta</name>
    <dbReference type="NCBI Taxonomy" id="376703"/>
    <lineage>
        <taxon>Eukaryota</taxon>
        <taxon>Fungi</taxon>
        <taxon>Dikarya</taxon>
        <taxon>Basidiomycota</taxon>
        <taxon>Agaricomycotina</taxon>
        <taxon>Agaricomycetes</taxon>
        <taxon>Russulales</taxon>
        <taxon>Russulaceae</taxon>
        <taxon>Multifurca</taxon>
    </lineage>
</organism>
<keyword evidence="1" id="KW-1133">Transmembrane helix</keyword>
<dbReference type="Proteomes" id="UP001203297">
    <property type="component" value="Unassembled WGS sequence"/>
</dbReference>
<feature type="transmembrane region" description="Helical" evidence="1">
    <location>
        <begin position="68"/>
        <end position="94"/>
    </location>
</feature>
<dbReference type="AlphaFoldDB" id="A0AAD4QK73"/>
<keyword evidence="1" id="KW-0812">Transmembrane</keyword>
<evidence type="ECO:0000313" key="3">
    <source>
        <dbReference type="Proteomes" id="UP001203297"/>
    </source>
</evidence>
<comment type="caution">
    <text evidence="2">The sequence shown here is derived from an EMBL/GenBank/DDBJ whole genome shotgun (WGS) entry which is preliminary data.</text>
</comment>
<feature type="transmembrane region" description="Helical" evidence="1">
    <location>
        <begin position="106"/>
        <end position="127"/>
    </location>
</feature>
<gene>
    <name evidence="2" type="ORF">B0F90DRAFT_1670713</name>
</gene>
<accession>A0AAD4QK73</accession>
<sequence>MAALILQYLPKLLPEVKVSPLPEIIFLSTMKALIVPASHLSATQWSTVASLILLTNTSPALRKATLQLYGYLSLIIGAEIALVNAYVLVCSWISPSTALQPLTVVILNVLNSIIPIFTDSVILFHLVKEKASHTDSRTRLIATTGGPILFKFARLVGAAMYIYASIEFILASFTSGTAPDLAIVEAARVRGIYISSSLHLIDNL</sequence>
<protein>
    <submittedName>
        <fullName evidence="2">Uncharacterized protein</fullName>
    </submittedName>
</protein>
<keyword evidence="1" id="KW-0472">Membrane</keyword>
<evidence type="ECO:0000256" key="1">
    <source>
        <dbReference type="SAM" id="Phobius"/>
    </source>
</evidence>
<feature type="transmembrane region" description="Helical" evidence="1">
    <location>
        <begin position="148"/>
        <end position="171"/>
    </location>
</feature>
<proteinExistence type="predicted"/>
<keyword evidence="3" id="KW-1185">Reference proteome</keyword>
<dbReference type="EMBL" id="WTXG01000089">
    <property type="protein sequence ID" value="KAI0293712.1"/>
    <property type="molecule type" value="Genomic_DNA"/>
</dbReference>
<evidence type="ECO:0000313" key="2">
    <source>
        <dbReference type="EMBL" id="KAI0293712.1"/>
    </source>
</evidence>
<name>A0AAD4QK73_9AGAM</name>
<reference evidence="2" key="1">
    <citation type="journal article" date="2022" name="New Phytol.">
        <title>Evolutionary transition to the ectomycorrhizal habit in the genomes of a hyperdiverse lineage of mushroom-forming fungi.</title>
        <authorList>
            <person name="Looney B."/>
            <person name="Miyauchi S."/>
            <person name="Morin E."/>
            <person name="Drula E."/>
            <person name="Courty P.E."/>
            <person name="Kohler A."/>
            <person name="Kuo A."/>
            <person name="LaButti K."/>
            <person name="Pangilinan J."/>
            <person name="Lipzen A."/>
            <person name="Riley R."/>
            <person name="Andreopoulos W."/>
            <person name="He G."/>
            <person name="Johnson J."/>
            <person name="Nolan M."/>
            <person name="Tritt A."/>
            <person name="Barry K.W."/>
            <person name="Grigoriev I.V."/>
            <person name="Nagy L.G."/>
            <person name="Hibbett D."/>
            <person name="Henrissat B."/>
            <person name="Matheny P.B."/>
            <person name="Labbe J."/>
            <person name="Martin F.M."/>
        </authorList>
    </citation>
    <scope>NUCLEOTIDE SEQUENCE</scope>
    <source>
        <strain evidence="2">BPL690</strain>
    </source>
</reference>